<sequence length="302" mass="31790">MGTVIEATALAAGRHWRDRHSALRLAVKAARDCLNEAGREASEVDLLINAGIYRDRNLGEPALAAMIQQDIGAHPEDPRPQAHGTFSFDVANGSCGILTALQIVDGFLSTHVINRALIVASDANPGRRMSENFPFSPSGAALLCRWSDDQGLDTVHWARIPDDGESFGAGVSLVNRRNVLRIGQGPMMDERFAAAAAQAVIQCVGAASLDMAEIAAIVVAPTRSRFCSLLAEHLMVPEDIIIAADDEDAHTAALAGAFECAARRIVPGKYILMVAAGAGVTAGAALYRMPSLTLTAGSAVAR</sequence>
<dbReference type="STRING" id="146020.RMCB_1260"/>
<accession>A0A100VWD1</accession>
<feature type="domain" description="Beta-ketoacyl-[acyl-carrier-protein] synthase III C-terminal" evidence="3">
    <location>
        <begin position="206"/>
        <end position="288"/>
    </location>
</feature>
<gene>
    <name evidence="4" type="ORF">RMCB_1260</name>
</gene>
<evidence type="ECO:0000313" key="4">
    <source>
        <dbReference type="EMBL" id="GAS87164.1"/>
    </source>
</evidence>
<evidence type="ECO:0000256" key="2">
    <source>
        <dbReference type="ARBA" id="ARBA00023315"/>
    </source>
</evidence>
<dbReference type="EMBL" id="BCSX01000016">
    <property type="protein sequence ID" value="GAS87164.1"/>
    <property type="molecule type" value="Genomic_DNA"/>
</dbReference>
<dbReference type="Gene3D" id="3.40.47.10">
    <property type="match status" value="2"/>
</dbReference>
<dbReference type="OrthoDB" id="6195581at2"/>
<evidence type="ECO:0000256" key="1">
    <source>
        <dbReference type="ARBA" id="ARBA00022679"/>
    </source>
</evidence>
<protein>
    <submittedName>
        <fullName evidence="4">3-oxoacyl-ACP synthase</fullName>
    </submittedName>
</protein>
<evidence type="ECO:0000259" key="3">
    <source>
        <dbReference type="Pfam" id="PF08541"/>
    </source>
</evidence>
<dbReference type="SUPFAM" id="SSF53901">
    <property type="entry name" value="Thiolase-like"/>
    <property type="match status" value="2"/>
</dbReference>
<proteinExistence type="predicted"/>
<reference evidence="5" key="2">
    <citation type="submission" date="2016-02" db="EMBL/GenBank/DDBJ databases">
        <title>Draft genome sequence of five rapidly growing Mycobacterium species.</title>
        <authorList>
            <person name="Katahira K."/>
            <person name="Gotou Y."/>
            <person name="Iida K."/>
            <person name="Ogura Y."/>
            <person name="Hayashi T."/>
        </authorList>
    </citation>
    <scope>NUCLEOTIDE SEQUENCE [LARGE SCALE GENOMIC DNA]</scope>
    <source>
        <strain evidence="5">JCM15654</strain>
    </source>
</reference>
<comment type="caution">
    <text evidence="4">The sequence shown here is derived from an EMBL/GenBank/DDBJ whole genome shotgun (WGS) entry which is preliminary data.</text>
</comment>
<dbReference type="InterPro" id="IPR016039">
    <property type="entry name" value="Thiolase-like"/>
</dbReference>
<keyword evidence="1" id="KW-0808">Transferase</keyword>
<dbReference type="Proteomes" id="UP000069620">
    <property type="component" value="Unassembled WGS sequence"/>
</dbReference>
<dbReference type="PANTHER" id="PTHR34069">
    <property type="entry name" value="3-OXOACYL-[ACYL-CARRIER-PROTEIN] SYNTHASE 3"/>
    <property type="match status" value="1"/>
</dbReference>
<organism evidence="4 5">
    <name type="scientific">Mycolicibacterium brisbanense</name>
    <dbReference type="NCBI Taxonomy" id="146020"/>
    <lineage>
        <taxon>Bacteria</taxon>
        <taxon>Bacillati</taxon>
        <taxon>Actinomycetota</taxon>
        <taxon>Actinomycetes</taxon>
        <taxon>Mycobacteriales</taxon>
        <taxon>Mycobacteriaceae</taxon>
        <taxon>Mycolicibacterium</taxon>
    </lineage>
</organism>
<dbReference type="PANTHER" id="PTHR34069:SF2">
    <property type="entry name" value="BETA-KETOACYL-[ACYL-CARRIER-PROTEIN] SYNTHASE III"/>
    <property type="match status" value="1"/>
</dbReference>
<dbReference type="GO" id="GO:0016746">
    <property type="term" value="F:acyltransferase activity"/>
    <property type="evidence" value="ECO:0007669"/>
    <property type="project" value="UniProtKB-KW"/>
</dbReference>
<dbReference type="Pfam" id="PF08541">
    <property type="entry name" value="ACP_syn_III_C"/>
    <property type="match status" value="1"/>
</dbReference>
<dbReference type="GO" id="GO:0044550">
    <property type="term" value="P:secondary metabolite biosynthetic process"/>
    <property type="evidence" value="ECO:0007669"/>
    <property type="project" value="TreeGrafter"/>
</dbReference>
<name>A0A100VWD1_9MYCO</name>
<dbReference type="AlphaFoldDB" id="A0A100VWD1"/>
<reference evidence="5" key="1">
    <citation type="journal article" date="2016" name="Genome Announc.">
        <title>Draft Genome Sequences of Five Rapidly Growing Mycobacterium Species, M. thermoresistibile, M. fortuitum subsp. acetamidolyticum, M. canariasense, M. brisbanense, and M. novocastrense.</title>
        <authorList>
            <person name="Katahira K."/>
            <person name="Ogura Y."/>
            <person name="Gotoh Y."/>
            <person name="Hayashi T."/>
        </authorList>
    </citation>
    <scope>NUCLEOTIDE SEQUENCE [LARGE SCALE GENOMIC DNA]</scope>
    <source>
        <strain evidence="5">JCM15654</strain>
    </source>
</reference>
<dbReference type="RefSeq" id="WP_062828105.1">
    <property type="nucleotide sequence ID" value="NZ_BCSX01000016.1"/>
</dbReference>
<keyword evidence="2" id="KW-0012">Acyltransferase</keyword>
<evidence type="ECO:0000313" key="5">
    <source>
        <dbReference type="Proteomes" id="UP000069620"/>
    </source>
</evidence>
<keyword evidence="5" id="KW-1185">Reference proteome</keyword>
<dbReference type="InterPro" id="IPR013747">
    <property type="entry name" value="ACP_syn_III_C"/>
</dbReference>